<reference evidence="1 2" key="1">
    <citation type="submission" date="2020-06" db="EMBL/GenBank/DDBJ databases">
        <authorList>
            <person name="Li R."/>
            <person name="Bekaert M."/>
        </authorList>
    </citation>
    <scope>NUCLEOTIDE SEQUENCE [LARGE SCALE GENOMIC DNA]</scope>
    <source>
        <strain evidence="2">wild</strain>
    </source>
</reference>
<dbReference type="EMBL" id="CACVKT020004586">
    <property type="protein sequence ID" value="CAC5390624.1"/>
    <property type="molecule type" value="Genomic_DNA"/>
</dbReference>
<evidence type="ECO:0000313" key="2">
    <source>
        <dbReference type="Proteomes" id="UP000507470"/>
    </source>
</evidence>
<sequence>MPYQSGGLPPRRGGSLPPRQDVHCPLYLRLQSNSWIIDCNEQDSPNGQSGQKINKWDHKKAHEFRANIKVDRFDRFFCDLKNVNFENIDDNNVNAFVNEIGLVVLESAKKTFRMRTEKPKRRAPKTQGDKPWFNYDCKFARQNFRKLKRRLESTPSFCHG</sequence>
<keyword evidence="2" id="KW-1185">Reference proteome</keyword>
<dbReference type="AlphaFoldDB" id="A0A6J8C661"/>
<accession>A0A6J8C661</accession>
<dbReference type="Proteomes" id="UP000507470">
    <property type="component" value="Unassembled WGS sequence"/>
</dbReference>
<gene>
    <name evidence="1" type="ORF">MCOR_25711</name>
</gene>
<protein>
    <submittedName>
        <fullName evidence="1">Uncharacterized protein</fullName>
    </submittedName>
</protein>
<evidence type="ECO:0000313" key="1">
    <source>
        <dbReference type="EMBL" id="CAC5390624.1"/>
    </source>
</evidence>
<organism evidence="1 2">
    <name type="scientific">Mytilus coruscus</name>
    <name type="common">Sea mussel</name>
    <dbReference type="NCBI Taxonomy" id="42192"/>
    <lineage>
        <taxon>Eukaryota</taxon>
        <taxon>Metazoa</taxon>
        <taxon>Spiralia</taxon>
        <taxon>Lophotrochozoa</taxon>
        <taxon>Mollusca</taxon>
        <taxon>Bivalvia</taxon>
        <taxon>Autobranchia</taxon>
        <taxon>Pteriomorphia</taxon>
        <taxon>Mytilida</taxon>
        <taxon>Mytiloidea</taxon>
        <taxon>Mytilidae</taxon>
        <taxon>Mytilinae</taxon>
        <taxon>Mytilus</taxon>
    </lineage>
</organism>
<dbReference type="OrthoDB" id="10466331at2759"/>
<name>A0A6J8C661_MYTCO</name>
<proteinExistence type="predicted"/>